<proteinExistence type="inferred from homology"/>
<evidence type="ECO:0000256" key="2">
    <source>
        <dbReference type="ARBA" id="ARBA00022679"/>
    </source>
</evidence>
<evidence type="ECO:0000256" key="1">
    <source>
        <dbReference type="ARBA" id="ARBA00009861"/>
    </source>
</evidence>
<dbReference type="SUPFAM" id="SSF52777">
    <property type="entry name" value="CoA-dependent acyltransferases"/>
    <property type="match status" value="1"/>
</dbReference>
<evidence type="ECO:0000313" key="4">
    <source>
        <dbReference type="EMBL" id="KAK1315723.1"/>
    </source>
</evidence>
<name>A0AAV9ESE6_ACOCL</name>
<dbReference type="InterPro" id="IPR050317">
    <property type="entry name" value="Plant_Fungal_Acyltransferase"/>
</dbReference>
<dbReference type="GO" id="GO:0016747">
    <property type="term" value="F:acyltransferase activity, transferring groups other than amino-acyl groups"/>
    <property type="evidence" value="ECO:0007669"/>
    <property type="project" value="TreeGrafter"/>
</dbReference>
<dbReference type="Proteomes" id="UP001180020">
    <property type="component" value="Unassembled WGS sequence"/>
</dbReference>
<dbReference type="PANTHER" id="PTHR31642:SF151">
    <property type="entry name" value="OS12G0134700 PROTEIN"/>
    <property type="match status" value="1"/>
</dbReference>
<protein>
    <submittedName>
        <fullName evidence="4">Agmatine coumaroyltransferase-2</fullName>
    </submittedName>
</protein>
<reference evidence="4" key="1">
    <citation type="journal article" date="2023" name="Nat. Commun.">
        <title>Diploid and tetraploid genomes of Acorus and the evolution of monocots.</title>
        <authorList>
            <person name="Ma L."/>
            <person name="Liu K.W."/>
            <person name="Li Z."/>
            <person name="Hsiao Y.Y."/>
            <person name="Qi Y."/>
            <person name="Fu T."/>
            <person name="Tang G.D."/>
            <person name="Zhang D."/>
            <person name="Sun W.H."/>
            <person name="Liu D.K."/>
            <person name="Li Y."/>
            <person name="Chen G.Z."/>
            <person name="Liu X.D."/>
            <person name="Liao X.Y."/>
            <person name="Jiang Y.T."/>
            <person name="Yu X."/>
            <person name="Hao Y."/>
            <person name="Huang J."/>
            <person name="Zhao X.W."/>
            <person name="Ke S."/>
            <person name="Chen Y.Y."/>
            <person name="Wu W.L."/>
            <person name="Hsu J.L."/>
            <person name="Lin Y.F."/>
            <person name="Huang M.D."/>
            <person name="Li C.Y."/>
            <person name="Huang L."/>
            <person name="Wang Z.W."/>
            <person name="Zhao X."/>
            <person name="Zhong W.Y."/>
            <person name="Peng D.H."/>
            <person name="Ahmad S."/>
            <person name="Lan S."/>
            <person name="Zhang J.S."/>
            <person name="Tsai W.C."/>
            <person name="Van de Peer Y."/>
            <person name="Liu Z.J."/>
        </authorList>
    </citation>
    <scope>NUCLEOTIDE SEQUENCE</scope>
    <source>
        <strain evidence="4">CP</strain>
    </source>
</reference>
<dbReference type="AlphaFoldDB" id="A0AAV9ESE6"/>
<keyword evidence="5" id="KW-1185">Reference proteome</keyword>
<reference evidence="4" key="2">
    <citation type="submission" date="2023-06" db="EMBL/GenBank/DDBJ databases">
        <authorList>
            <person name="Ma L."/>
            <person name="Liu K.-W."/>
            <person name="Li Z."/>
            <person name="Hsiao Y.-Y."/>
            <person name="Qi Y."/>
            <person name="Fu T."/>
            <person name="Tang G."/>
            <person name="Zhang D."/>
            <person name="Sun W.-H."/>
            <person name="Liu D.-K."/>
            <person name="Li Y."/>
            <person name="Chen G.-Z."/>
            <person name="Liu X.-D."/>
            <person name="Liao X.-Y."/>
            <person name="Jiang Y.-T."/>
            <person name="Yu X."/>
            <person name="Hao Y."/>
            <person name="Huang J."/>
            <person name="Zhao X.-W."/>
            <person name="Ke S."/>
            <person name="Chen Y.-Y."/>
            <person name="Wu W.-L."/>
            <person name="Hsu J.-L."/>
            <person name="Lin Y.-F."/>
            <person name="Huang M.-D."/>
            <person name="Li C.-Y."/>
            <person name="Huang L."/>
            <person name="Wang Z.-W."/>
            <person name="Zhao X."/>
            <person name="Zhong W.-Y."/>
            <person name="Peng D.-H."/>
            <person name="Ahmad S."/>
            <person name="Lan S."/>
            <person name="Zhang J.-S."/>
            <person name="Tsai W.-C."/>
            <person name="Van De Peer Y."/>
            <person name="Liu Z.-J."/>
        </authorList>
    </citation>
    <scope>NUCLEOTIDE SEQUENCE</scope>
    <source>
        <strain evidence="4">CP</strain>
        <tissue evidence="4">Leaves</tissue>
    </source>
</reference>
<dbReference type="Pfam" id="PF02458">
    <property type="entry name" value="Transferase"/>
    <property type="match status" value="1"/>
</dbReference>
<dbReference type="EMBL" id="JAUJYO010000005">
    <property type="protein sequence ID" value="KAK1315723.1"/>
    <property type="molecule type" value="Genomic_DNA"/>
</dbReference>
<keyword evidence="3" id="KW-0012">Acyltransferase</keyword>
<dbReference type="PANTHER" id="PTHR31642">
    <property type="entry name" value="TRICHOTHECENE 3-O-ACETYLTRANSFERASE"/>
    <property type="match status" value="1"/>
</dbReference>
<gene>
    <name evidence="4" type="primary">ACT-2</name>
    <name evidence="4" type="ORF">QJS10_CPA05g00708</name>
</gene>
<sequence>MEVEIMNFTVIQPNPPSPLTIFDRLPSAIHIAVLFAFSAPIPANPTLIKSLLETLPHFPTLTTQIIQDPNRRPHFIPSGGALVVEAKSSSSLPYDLLRDPSPQLLKLHPTVDRPSHVFQVQLTRFGCGGLVVGATADHRIADGQSMSTFFTAWASCVRGFGVSPLPVFDRA</sequence>
<comment type="caution">
    <text evidence="4">The sequence shown here is derived from an EMBL/GenBank/DDBJ whole genome shotgun (WGS) entry which is preliminary data.</text>
</comment>
<organism evidence="4 5">
    <name type="scientific">Acorus calamus</name>
    <name type="common">Sweet flag</name>
    <dbReference type="NCBI Taxonomy" id="4465"/>
    <lineage>
        <taxon>Eukaryota</taxon>
        <taxon>Viridiplantae</taxon>
        <taxon>Streptophyta</taxon>
        <taxon>Embryophyta</taxon>
        <taxon>Tracheophyta</taxon>
        <taxon>Spermatophyta</taxon>
        <taxon>Magnoliopsida</taxon>
        <taxon>Liliopsida</taxon>
        <taxon>Acoraceae</taxon>
        <taxon>Acorus</taxon>
    </lineage>
</organism>
<keyword evidence="2" id="KW-0808">Transferase</keyword>
<accession>A0AAV9ESE6</accession>
<evidence type="ECO:0000256" key="3">
    <source>
        <dbReference type="ARBA" id="ARBA00023315"/>
    </source>
</evidence>
<evidence type="ECO:0000313" key="5">
    <source>
        <dbReference type="Proteomes" id="UP001180020"/>
    </source>
</evidence>
<dbReference type="Gene3D" id="3.30.559.10">
    <property type="entry name" value="Chloramphenicol acetyltransferase-like domain"/>
    <property type="match status" value="1"/>
</dbReference>
<dbReference type="InterPro" id="IPR023213">
    <property type="entry name" value="CAT-like_dom_sf"/>
</dbReference>
<comment type="similarity">
    <text evidence="1">Belongs to the plant acyltransferase family.</text>
</comment>